<keyword evidence="1" id="KW-0812">Transmembrane</keyword>
<protein>
    <submittedName>
        <fullName evidence="2">Uncharacterized protein</fullName>
    </submittedName>
</protein>
<dbReference type="EMBL" id="LCBL01000001">
    <property type="protein sequence ID" value="KKS09733.1"/>
    <property type="molecule type" value="Genomic_DNA"/>
</dbReference>
<evidence type="ECO:0000313" key="2">
    <source>
        <dbReference type="EMBL" id="KKS09733.1"/>
    </source>
</evidence>
<gene>
    <name evidence="2" type="ORF">UU65_C0001G0138</name>
</gene>
<dbReference type="Proteomes" id="UP000033869">
    <property type="component" value="Unassembled WGS sequence"/>
</dbReference>
<evidence type="ECO:0000256" key="1">
    <source>
        <dbReference type="SAM" id="Phobius"/>
    </source>
</evidence>
<sequence length="210" mass="22739">MSKLDNNGSLLIEVLIAISIFSIMAITLSSAVLASIHSVKFGGRQTQAAALATEGIEAVKAIVAVNWNDIYNKSKGVSYKAEVVSGSWTLSNTPQTESITLNSSMVCNREIFINDIEREGERGTGIIKTTGTRYDDPSTQKITVRVSCTGLNPISKSEYFSRYKNEVTNQSNWSSPPSPTTWLANTTNNTKYDSAANINAGAAEIKLQSF</sequence>
<dbReference type="AlphaFoldDB" id="A0A0G0Z9M2"/>
<keyword evidence="1" id="KW-0472">Membrane</keyword>
<feature type="transmembrane region" description="Helical" evidence="1">
    <location>
        <begin position="12"/>
        <end position="36"/>
    </location>
</feature>
<keyword evidence="1" id="KW-1133">Transmembrane helix</keyword>
<reference evidence="2 3" key="1">
    <citation type="journal article" date="2015" name="Nature">
        <title>rRNA introns, odd ribosomes, and small enigmatic genomes across a large radiation of phyla.</title>
        <authorList>
            <person name="Brown C.T."/>
            <person name="Hug L.A."/>
            <person name="Thomas B.C."/>
            <person name="Sharon I."/>
            <person name="Castelle C.J."/>
            <person name="Singh A."/>
            <person name="Wilkins M.J."/>
            <person name="Williams K.H."/>
            <person name="Banfield J.F."/>
        </authorList>
    </citation>
    <scope>NUCLEOTIDE SEQUENCE [LARGE SCALE GENOMIC DNA]</scope>
</reference>
<proteinExistence type="predicted"/>
<evidence type="ECO:0000313" key="3">
    <source>
        <dbReference type="Proteomes" id="UP000033869"/>
    </source>
</evidence>
<organism evidence="2 3">
    <name type="scientific">candidate division CPR2 bacterium GW2011_GWC1_41_48</name>
    <dbReference type="NCBI Taxonomy" id="1618344"/>
    <lineage>
        <taxon>Bacteria</taxon>
        <taxon>Bacteria division CPR2</taxon>
    </lineage>
</organism>
<name>A0A0G0Z9M2_UNCC2</name>
<accession>A0A0G0Z9M2</accession>
<comment type="caution">
    <text evidence="2">The sequence shown here is derived from an EMBL/GenBank/DDBJ whole genome shotgun (WGS) entry which is preliminary data.</text>
</comment>